<gene>
    <name evidence="2" type="ORF">UFOVP1167_2</name>
</gene>
<organism evidence="2">
    <name type="scientific">uncultured Caudovirales phage</name>
    <dbReference type="NCBI Taxonomy" id="2100421"/>
    <lineage>
        <taxon>Viruses</taxon>
        <taxon>Duplodnaviria</taxon>
        <taxon>Heunggongvirae</taxon>
        <taxon>Uroviricota</taxon>
        <taxon>Caudoviricetes</taxon>
        <taxon>Peduoviridae</taxon>
        <taxon>Maltschvirus</taxon>
        <taxon>Maltschvirus maltsch</taxon>
    </lineage>
</organism>
<dbReference type="EMBL" id="LR797113">
    <property type="protein sequence ID" value="CAB4187743.1"/>
    <property type="molecule type" value="Genomic_DNA"/>
</dbReference>
<sequence length="144" mass="16524">MRENDAEFIENMMQDGDWQPGSRMHRLALLARRGAGADWTADWTYPKKGEKRPVGDVLVARICRGGPEQQFYQAMYGLPEDEPQPTVTVAHWHKGRQKWVHGPRDEQVRGVYAWMPLPAPPSETSNDDGQPDETQEWSDYDPDC</sequence>
<evidence type="ECO:0000256" key="1">
    <source>
        <dbReference type="SAM" id="MobiDB-lite"/>
    </source>
</evidence>
<feature type="compositionally biased region" description="Acidic residues" evidence="1">
    <location>
        <begin position="125"/>
        <end position="144"/>
    </location>
</feature>
<evidence type="ECO:0008006" key="3">
    <source>
        <dbReference type="Google" id="ProtNLM"/>
    </source>
</evidence>
<name>A0A6J5QT35_9CAUD</name>
<accession>A0A6J5QT35</accession>
<protein>
    <recommendedName>
        <fullName evidence="3">DUF551 domain-containing protein</fullName>
    </recommendedName>
</protein>
<proteinExistence type="predicted"/>
<feature type="region of interest" description="Disordered" evidence="1">
    <location>
        <begin position="115"/>
        <end position="144"/>
    </location>
</feature>
<reference evidence="2" key="1">
    <citation type="submission" date="2020-05" db="EMBL/GenBank/DDBJ databases">
        <authorList>
            <person name="Chiriac C."/>
            <person name="Salcher M."/>
            <person name="Ghai R."/>
            <person name="Kavagutti S V."/>
        </authorList>
    </citation>
    <scope>NUCLEOTIDE SEQUENCE</scope>
</reference>
<evidence type="ECO:0000313" key="2">
    <source>
        <dbReference type="EMBL" id="CAB4187743.1"/>
    </source>
</evidence>